<feature type="domain" description="Membrane transport protein MMPL" evidence="7">
    <location>
        <begin position="604"/>
        <end position="796"/>
    </location>
</feature>
<comment type="subcellular location">
    <subcellularLocation>
        <location evidence="1">Cell membrane</location>
        <topology evidence="1">Multi-pass membrane protein</topology>
    </subcellularLocation>
</comment>
<dbReference type="GO" id="GO:0005886">
    <property type="term" value="C:plasma membrane"/>
    <property type="evidence" value="ECO:0007669"/>
    <property type="project" value="UniProtKB-SubCell"/>
</dbReference>
<evidence type="ECO:0000259" key="7">
    <source>
        <dbReference type="Pfam" id="PF03176"/>
    </source>
</evidence>
<feature type="transmembrane region" description="Helical" evidence="6">
    <location>
        <begin position="330"/>
        <end position="356"/>
    </location>
</feature>
<evidence type="ECO:0000313" key="9">
    <source>
        <dbReference type="EMBL" id="CAA0106920.1"/>
    </source>
</evidence>
<keyword evidence="2" id="KW-1003">Cell membrane</keyword>
<feature type="transmembrane region" description="Helical" evidence="6">
    <location>
        <begin position="237"/>
        <end position="254"/>
    </location>
</feature>
<dbReference type="PANTHER" id="PTHR33406">
    <property type="entry name" value="MEMBRANE PROTEIN MJ1562-RELATED"/>
    <property type="match status" value="1"/>
</dbReference>
<proteinExistence type="predicted"/>
<evidence type="ECO:0000256" key="4">
    <source>
        <dbReference type="ARBA" id="ARBA00022989"/>
    </source>
</evidence>
<dbReference type="Proteomes" id="UP000435877">
    <property type="component" value="Unassembled WGS sequence"/>
</dbReference>
<feature type="transmembrane region" description="Helical" evidence="6">
    <location>
        <begin position="668"/>
        <end position="690"/>
    </location>
</feature>
<evidence type="ECO:0000256" key="6">
    <source>
        <dbReference type="SAM" id="Phobius"/>
    </source>
</evidence>
<name>A0A5S9PQA8_9GAMM</name>
<dbReference type="Proteomes" id="UP000439591">
    <property type="component" value="Unassembled WGS sequence"/>
</dbReference>
<keyword evidence="4 6" id="KW-1133">Transmembrane helix</keyword>
<keyword evidence="3 6" id="KW-0812">Transmembrane</keyword>
<keyword evidence="10" id="KW-1185">Reference proteome</keyword>
<evidence type="ECO:0000313" key="10">
    <source>
        <dbReference type="Proteomes" id="UP000435877"/>
    </source>
</evidence>
<organism evidence="8 11">
    <name type="scientific">Zhongshania aliphaticivorans</name>
    <dbReference type="NCBI Taxonomy" id="1470434"/>
    <lineage>
        <taxon>Bacteria</taxon>
        <taxon>Pseudomonadati</taxon>
        <taxon>Pseudomonadota</taxon>
        <taxon>Gammaproteobacteria</taxon>
        <taxon>Cellvibrionales</taxon>
        <taxon>Spongiibacteraceae</taxon>
        <taxon>Zhongshania</taxon>
    </lineage>
</organism>
<dbReference type="InterPro" id="IPR050545">
    <property type="entry name" value="Mycobact_MmpL"/>
</dbReference>
<evidence type="ECO:0000256" key="1">
    <source>
        <dbReference type="ARBA" id="ARBA00004651"/>
    </source>
</evidence>
<gene>
    <name evidence="8" type="primary">mmpL3_1</name>
    <name evidence="9" type="synonym">mmpL3_2</name>
    <name evidence="9" type="ORF">IHBHHGIJ_03005</name>
    <name evidence="8" type="ORF">KFEGEMFD_02378</name>
</gene>
<feature type="transmembrane region" description="Helical" evidence="6">
    <location>
        <begin position="261"/>
        <end position="282"/>
    </location>
</feature>
<dbReference type="EMBL" id="CACSIK010000002">
    <property type="protein sequence ID" value="CAA0106920.1"/>
    <property type="molecule type" value="Genomic_DNA"/>
</dbReference>
<feature type="transmembrane region" description="Helical" evidence="6">
    <location>
        <begin position="643"/>
        <end position="661"/>
    </location>
</feature>
<protein>
    <submittedName>
        <fullName evidence="8">Trehalose monomycolate exporter MmpL3</fullName>
    </submittedName>
</protein>
<evidence type="ECO:0000313" key="8">
    <source>
        <dbReference type="EMBL" id="CAA0106750.1"/>
    </source>
</evidence>
<keyword evidence="5 6" id="KW-0472">Membrane</keyword>
<dbReference type="SUPFAM" id="SSF82866">
    <property type="entry name" value="Multidrug efflux transporter AcrB transmembrane domain"/>
    <property type="match status" value="2"/>
</dbReference>
<evidence type="ECO:0000256" key="5">
    <source>
        <dbReference type="ARBA" id="ARBA00023136"/>
    </source>
</evidence>
<feature type="transmembrane region" description="Helical" evidence="6">
    <location>
        <begin position="736"/>
        <end position="760"/>
    </location>
</feature>
<dbReference type="Gene3D" id="1.20.1640.10">
    <property type="entry name" value="Multidrug efflux transporter AcrB transmembrane domain"/>
    <property type="match status" value="2"/>
</dbReference>
<reference evidence="10 11" key="1">
    <citation type="submission" date="2019-11" db="EMBL/GenBank/DDBJ databases">
        <authorList>
            <person name="Holert J."/>
        </authorList>
    </citation>
    <scope>NUCLEOTIDE SEQUENCE [LARGE SCALE GENOMIC DNA]</scope>
    <source>
        <strain evidence="8">BC3_2A</strain>
        <strain evidence="9">SB11_1A</strain>
    </source>
</reference>
<dbReference type="AlphaFoldDB" id="A0A5S9PQA8"/>
<feature type="transmembrane region" description="Helical" evidence="6">
    <location>
        <begin position="696"/>
        <end position="715"/>
    </location>
</feature>
<dbReference type="Pfam" id="PF03176">
    <property type="entry name" value="MMPL"/>
    <property type="match status" value="1"/>
</dbReference>
<feature type="transmembrane region" description="Helical" evidence="6">
    <location>
        <begin position="772"/>
        <end position="796"/>
    </location>
</feature>
<dbReference type="EMBL" id="CACSIM010000003">
    <property type="protein sequence ID" value="CAA0106750.1"/>
    <property type="molecule type" value="Genomic_DNA"/>
</dbReference>
<evidence type="ECO:0000256" key="3">
    <source>
        <dbReference type="ARBA" id="ARBA00022692"/>
    </source>
</evidence>
<feature type="transmembrane region" description="Helical" evidence="6">
    <location>
        <begin position="32"/>
        <end position="49"/>
    </location>
</feature>
<evidence type="ECO:0000256" key="2">
    <source>
        <dbReference type="ARBA" id="ARBA00022475"/>
    </source>
</evidence>
<evidence type="ECO:0000313" key="11">
    <source>
        <dbReference type="Proteomes" id="UP000439591"/>
    </source>
</evidence>
<sequence length="831" mass="92196">MRFAFHLSQLKEYKDMENLRFKIARWIVSHRAQVACVFLIITIGFAIGVPRVDIRTIFADLLPSDDPFVQTFKDHPNFGNPLTITVMVKRSDGGNIYNEDTLKKVWDLTRNIDLIEGVDHDRIVSITTEKANYAEATPMGVEMQPLMGDRIPKGKQELDALQRNVERSPMARTYLVSSDETSTLIRAGFHEHLLDYGHVFDEIQKLAKDAEDGSHTIRVVGQPILTGWVYLLQEQTYTIFAVTVGLLIIALAFYMRNFAGVVTPVVCSFVAAIWGFGLVGWLKSPIEPLLMVVPLLLVARSFSHCVQYTERYYEVFSELKDRKLASEATLAVMMAPSVFGIITDMVAIMCIGVAPIPAMQRFALFCGFWAFFLIPTGVMLIAVMLSYLPTPKNIDDIIGDDREKGIHGFQKRVLEGVASLITGKRIPKITATIVCIVSIVVIILSRQVEIGNPTEGSNLLWDDSEFNVGVRDVNDHFPGVNSLEIILEAKDPDNVQQRAARTEEAYALTKEILRVALSQEHPAKAARSFSDFMEEGSRLYSGGHPAWLSLDPTDRSVNAAGVAVAFGQNPLNFADVADFQFQHSAISLFYRDNKQETIERALVAAHAAVDAVGTDHKGITVRMASGTIALQHAMNSVVKRYEWILLGLACLAIFFIASYMYKSFVASLVLLVPVVLANFYLTATMSVLGIGLDINSVMVAVLGVGVGIDYGIYLLSRICEEYHAQGEDWDRAITEALTTTGKAIMFTASIMLIGIMPWYFLSDLKFMADMGLLLSAIMLINMVLALLVLPLIVSVLKPKFVTRTDLMVGEGIDLSWFSEEKTREKEQGVSA</sequence>
<dbReference type="InterPro" id="IPR004869">
    <property type="entry name" value="MMPL_dom"/>
</dbReference>
<feature type="transmembrane region" description="Helical" evidence="6">
    <location>
        <begin position="362"/>
        <end position="388"/>
    </location>
</feature>
<accession>A0A5S9PQA8</accession>
<dbReference type="PANTHER" id="PTHR33406:SF10">
    <property type="entry name" value="SSD DOMAIN-CONTAINING PROTEIN"/>
    <property type="match status" value="1"/>
</dbReference>